<feature type="region of interest" description="Disordered" evidence="1">
    <location>
        <begin position="81"/>
        <end position="107"/>
    </location>
</feature>
<dbReference type="EMBL" id="QXFW01001741">
    <property type="protein sequence ID" value="KAE8986415.1"/>
    <property type="molecule type" value="Genomic_DNA"/>
</dbReference>
<accession>A0A6A3J1I1</accession>
<dbReference type="AlphaFoldDB" id="A0A6A3J1I1"/>
<evidence type="ECO:0000313" key="3">
    <source>
        <dbReference type="Proteomes" id="UP000460718"/>
    </source>
</evidence>
<sequence length="150" mass="16225">MLPPNATHIVQPLDVALFCGLSAMCPSSCAAWRARPVPKKCPRKKRWQSCTTKVAGNADAARNGFRVCDLFPPSIPSMHRQLRKVARDRSPHAKMNSGEEEGAATDGVAASCDANADSAATDAYTPAVRRQLAKALRRPREGIFACDMCE</sequence>
<evidence type="ECO:0008006" key="4">
    <source>
        <dbReference type="Google" id="ProtNLM"/>
    </source>
</evidence>
<organism evidence="2 3">
    <name type="scientific">Phytophthora fragariae</name>
    <dbReference type="NCBI Taxonomy" id="53985"/>
    <lineage>
        <taxon>Eukaryota</taxon>
        <taxon>Sar</taxon>
        <taxon>Stramenopiles</taxon>
        <taxon>Oomycota</taxon>
        <taxon>Peronosporomycetes</taxon>
        <taxon>Peronosporales</taxon>
        <taxon>Peronosporaceae</taxon>
        <taxon>Phytophthora</taxon>
    </lineage>
</organism>
<protein>
    <recommendedName>
        <fullName evidence="4">DDE-1 domain-containing protein</fullName>
    </recommendedName>
</protein>
<dbReference type="Proteomes" id="UP000460718">
    <property type="component" value="Unassembled WGS sequence"/>
</dbReference>
<evidence type="ECO:0000313" key="2">
    <source>
        <dbReference type="EMBL" id="KAE8986415.1"/>
    </source>
</evidence>
<proteinExistence type="predicted"/>
<name>A0A6A3J1I1_9STRA</name>
<evidence type="ECO:0000256" key="1">
    <source>
        <dbReference type="SAM" id="MobiDB-lite"/>
    </source>
</evidence>
<reference evidence="2 3" key="1">
    <citation type="submission" date="2018-09" db="EMBL/GenBank/DDBJ databases">
        <title>Genomic investigation of the strawberry pathogen Phytophthora fragariae indicates pathogenicity is determined by transcriptional variation in three key races.</title>
        <authorList>
            <person name="Adams T.M."/>
            <person name="Armitage A.D."/>
            <person name="Sobczyk M.K."/>
            <person name="Bates H.J."/>
            <person name="Dunwell J.M."/>
            <person name="Nellist C.F."/>
            <person name="Harrison R.J."/>
        </authorList>
    </citation>
    <scope>NUCLEOTIDE SEQUENCE [LARGE SCALE GENOMIC DNA]</scope>
    <source>
        <strain evidence="2 3">SCRP245</strain>
    </source>
</reference>
<gene>
    <name evidence="2" type="ORF">PF011_g19997</name>
</gene>
<comment type="caution">
    <text evidence="2">The sequence shown here is derived from an EMBL/GenBank/DDBJ whole genome shotgun (WGS) entry which is preliminary data.</text>
</comment>